<accession>A0AAW0CGE6</accession>
<proteinExistence type="predicted"/>
<keyword evidence="1" id="KW-0472">Membrane</keyword>
<name>A0AAW0CGE6_9AGAR</name>
<keyword evidence="3" id="KW-1185">Reference proteome</keyword>
<dbReference type="Proteomes" id="UP001362999">
    <property type="component" value="Unassembled WGS sequence"/>
</dbReference>
<comment type="caution">
    <text evidence="2">The sequence shown here is derived from an EMBL/GenBank/DDBJ whole genome shotgun (WGS) entry which is preliminary data.</text>
</comment>
<feature type="transmembrane region" description="Helical" evidence="1">
    <location>
        <begin position="42"/>
        <end position="60"/>
    </location>
</feature>
<dbReference type="EMBL" id="JAWWNJ010000017">
    <property type="protein sequence ID" value="KAK7038547.1"/>
    <property type="molecule type" value="Genomic_DNA"/>
</dbReference>
<evidence type="ECO:0000256" key="1">
    <source>
        <dbReference type="SAM" id="Phobius"/>
    </source>
</evidence>
<sequence length="138" mass="14881">MRRQWRLSEVEDALGNPISSSFLPNFHSPYTQHCMQRTASHSLFLGNIIIFCITLAAQALNISIPADPVINGATFPVGWTAGASDPLAFTLQLLCEGKVTLEDPVDRVTSSNDSGTVSYLSGCLGEHFVQAVAVKCVQ</sequence>
<evidence type="ECO:0000313" key="3">
    <source>
        <dbReference type="Proteomes" id="UP001362999"/>
    </source>
</evidence>
<keyword evidence="1" id="KW-0812">Transmembrane</keyword>
<keyword evidence="1" id="KW-1133">Transmembrane helix</keyword>
<organism evidence="2 3">
    <name type="scientific">Favolaschia claudopus</name>
    <dbReference type="NCBI Taxonomy" id="2862362"/>
    <lineage>
        <taxon>Eukaryota</taxon>
        <taxon>Fungi</taxon>
        <taxon>Dikarya</taxon>
        <taxon>Basidiomycota</taxon>
        <taxon>Agaricomycotina</taxon>
        <taxon>Agaricomycetes</taxon>
        <taxon>Agaricomycetidae</taxon>
        <taxon>Agaricales</taxon>
        <taxon>Marasmiineae</taxon>
        <taxon>Mycenaceae</taxon>
        <taxon>Favolaschia</taxon>
    </lineage>
</organism>
<reference evidence="2 3" key="1">
    <citation type="journal article" date="2024" name="J Genomics">
        <title>Draft genome sequencing and assembly of Favolaschia claudopus CIRM-BRFM 2984 isolated from oak limbs.</title>
        <authorList>
            <person name="Navarro D."/>
            <person name="Drula E."/>
            <person name="Chaduli D."/>
            <person name="Cazenave R."/>
            <person name="Ahrendt S."/>
            <person name="Wang J."/>
            <person name="Lipzen A."/>
            <person name="Daum C."/>
            <person name="Barry K."/>
            <person name="Grigoriev I.V."/>
            <person name="Favel A."/>
            <person name="Rosso M.N."/>
            <person name="Martin F."/>
        </authorList>
    </citation>
    <scope>NUCLEOTIDE SEQUENCE [LARGE SCALE GENOMIC DNA]</scope>
    <source>
        <strain evidence="2 3">CIRM-BRFM 2984</strain>
    </source>
</reference>
<protein>
    <submittedName>
        <fullName evidence="2">Uncharacterized protein</fullName>
    </submittedName>
</protein>
<dbReference type="AlphaFoldDB" id="A0AAW0CGE6"/>
<gene>
    <name evidence="2" type="ORF">R3P38DRAFT_2906488</name>
</gene>
<evidence type="ECO:0000313" key="2">
    <source>
        <dbReference type="EMBL" id="KAK7038547.1"/>
    </source>
</evidence>